<organism evidence="1 2">
    <name type="scientific">Entomophthora muscae</name>
    <dbReference type="NCBI Taxonomy" id="34485"/>
    <lineage>
        <taxon>Eukaryota</taxon>
        <taxon>Fungi</taxon>
        <taxon>Fungi incertae sedis</taxon>
        <taxon>Zoopagomycota</taxon>
        <taxon>Entomophthoromycotina</taxon>
        <taxon>Entomophthoromycetes</taxon>
        <taxon>Entomophthorales</taxon>
        <taxon>Entomophthoraceae</taxon>
        <taxon>Entomophthora</taxon>
    </lineage>
</organism>
<comment type="caution">
    <text evidence="1">The sequence shown here is derived from an EMBL/GenBank/DDBJ whole genome shotgun (WGS) entry which is preliminary data.</text>
</comment>
<evidence type="ECO:0000313" key="1">
    <source>
        <dbReference type="EMBL" id="KAJ9069634.1"/>
    </source>
</evidence>
<sequence>MKFVYLLPLAGVLAHMEMTEPAPRRSKYHKGYNNVDYDMTSPLGGRFSYPCRGFPSGPVSKKYTAGQDIQVNLGGSATHKGGHCQFALSFNGKDFVTIHTVFGTCPQPERSFSVQIPQNFPNGKAVFAWVWNNREGNRELYMNCADIEISGGSGTSYTGPELLIANFNVPGKKVHRFPEGFANDFGKDLFAAQPKITISSSNTYQPTTGQENEIATGSQQYKKGEKQESPNYQSRANAPAEKDPLPEYTRPQKPQVQNGTFNEPQYTPNNASRNSPGKSSETAFLDDNERKIPNANGKPNRVSPDIKSGSQDKRFKQFMDSRASTPKCSDGGSYCQGDAIGTCFLGQINFTPCSYGTKCISFRDGEANCQ</sequence>
<dbReference type="EMBL" id="QTSX02003617">
    <property type="protein sequence ID" value="KAJ9069634.1"/>
    <property type="molecule type" value="Genomic_DNA"/>
</dbReference>
<evidence type="ECO:0000313" key="2">
    <source>
        <dbReference type="Proteomes" id="UP001165960"/>
    </source>
</evidence>
<accession>A0ACC2T4S8</accession>
<reference evidence="1" key="1">
    <citation type="submission" date="2022-04" db="EMBL/GenBank/DDBJ databases">
        <title>Genome of the entomopathogenic fungus Entomophthora muscae.</title>
        <authorList>
            <person name="Elya C."/>
            <person name="Lovett B.R."/>
            <person name="Lee E."/>
            <person name="Macias A.M."/>
            <person name="Hajek A.E."/>
            <person name="De Bivort B.L."/>
            <person name="Kasson M.T."/>
            <person name="De Fine Licht H.H."/>
            <person name="Stajich J.E."/>
        </authorList>
    </citation>
    <scope>NUCLEOTIDE SEQUENCE</scope>
    <source>
        <strain evidence="1">Berkeley</strain>
    </source>
</reference>
<gene>
    <name evidence="1" type="ORF">DSO57_1016445</name>
</gene>
<proteinExistence type="predicted"/>
<protein>
    <submittedName>
        <fullName evidence="1">Uncharacterized protein</fullName>
    </submittedName>
</protein>
<name>A0ACC2T4S8_9FUNG</name>
<dbReference type="Proteomes" id="UP001165960">
    <property type="component" value="Unassembled WGS sequence"/>
</dbReference>
<keyword evidence="2" id="KW-1185">Reference proteome</keyword>